<dbReference type="PROSITE" id="PS51029">
    <property type="entry name" value="MADF"/>
    <property type="match status" value="1"/>
</dbReference>
<accession>A0A6J2JB85</accession>
<dbReference type="RefSeq" id="XP_028026666.1">
    <property type="nucleotide sequence ID" value="XM_028170865.1"/>
</dbReference>
<comment type="subcellular location">
    <subcellularLocation>
        <location evidence="1">Nucleus</location>
    </subcellularLocation>
</comment>
<dbReference type="InterPro" id="IPR006578">
    <property type="entry name" value="MADF-dom"/>
</dbReference>
<proteinExistence type="predicted"/>
<protein>
    <submittedName>
        <fullName evidence="6">Uncharacterized protein LOC114240348</fullName>
    </submittedName>
</protein>
<organism evidence="5 6">
    <name type="scientific">Bombyx mandarina</name>
    <name type="common">Wild silk moth</name>
    <name type="synonym">Wild silkworm</name>
    <dbReference type="NCBI Taxonomy" id="7092"/>
    <lineage>
        <taxon>Eukaryota</taxon>
        <taxon>Metazoa</taxon>
        <taxon>Ecdysozoa</taxon>
        <taxon>Arthropoda</taxon>
        <taxon>Hexapoda</taxon>
        <taxon>Insecta</taxon>
        <taxon>Pterygota</taxon>
        <taxon>Neoptera</taxon>
        <taxon>Endopterygota</taxon>
        <taxon>Lepidoptera</taxon>
        <taxon>Glossata</taxon>
        <taxon>Ditrysia</taxon>
        <taxon>Bombycoidea</taxon>
        <taxon>Bombycidae</taxon>
        <taxon>Bombycinae</taxon>
        <taxon>Bombyx</taxon>
    </lineage>
</organism>
<keyword evidence="5" id="KW-1185">Reference proteome</keyword>
<evidence type="ECO:0000313" key="6">
    <source>
        <dbReference type="RefSeq" id="XP_028026666.1"/>
    </source>
</evidence>
<feature type="region of interest" description="Disordered" evidence="2">
    <location>
        <begin position="132"/>
        <end position="162"/>
    </location>
</feature>
<dbReference type="GeneID" id="114240348"/>
<evidence type="ECO:0000259" key="4">
    <source>
        <dbReference type="PROSITE" id="PS51031"/>
    </source>
</evidence>
<dbReference type="AlphaFoldDB" id="A0A6J2JB85"/>
<keyword evidence="1" id="KW-0539">Nucleus</keyword>
<evidence type="ECO:0000256" key="1">
    <source>
        <dbReference type="PROSITE-ProRule" id="PRU00371"/>
    </source>
</evidence>
<dbReference type="GO" id="GO:0005634">
    <property type="term" value="C:nucleus"/>
    <property type="evidence" value="ECO:0007669"/>
    <property type="project" value="UniProtKB-SubCell"/>
</dbReference>
<dbReference type="SMART" id="SM00595">
    <property type="entry name" value="MADF"/>
    <property type="match status" value="1"/>
</dbReference>
<dbReference type="InterPro" id="IPR004210">
    <property type="entry name" value="BESS_motif"/>
</dbReference>
<evidence type="ECO:0000259" key="3">
    <source>
        <dbReference type="PROSITE" id="PS51029"/>
    </source>
</evidence>
<dbReference type="Pfam" id="PF10545">
    <property type="entry name" value="MADF_DNA_bdg"/>
    <property type="match status" value="1"/>
</dbReference>
<dbReference type="PANTHER" id="PTHR12243">
    <property type="entry name" value="MADF DOMAIN TRANSCRIPTION FACTOR"/>
    <property type="match status" value="1"/>
</dbReference>
<evidence type="ECO:0000256" key="2">
    <source>
        <dbReference type="SAM" id="MobiDB-lite"/>
    </source>
</evidence>
<dbReference type="PANTHER" id="PTHR12243:SF67">
    <property type="entry name" value="COREPRESSOR OF PANGOLIN, ISOFORM A-RELATED"/>
    <property type="match status" value="1"/>
</dbReference>
<name>A0A6J2JB85_BOMMA</name>
<dbReference type="Pfam" id="PF02944">
    <property type="entry name" value="BESS"/>
    <property type="match status" value="1"/>
</dbReference>
<reference evidence="6" key="1">
    <citation type="submission" date="2025-08" db="UniProtKB">
        <authorList>
            <consortium name="RefSeq"/>
        </authorList>
    </citation>
    <scope>IDENTIFICATION</scope>
    <source>
        <tissue evidence="6">Silk gland</tissue>
    </source>
</reference>
<dbReference type="OrthoDB" id="6159213at2759"/>
<dbReference type="PROSITE" id="PS51031">
    <property type="entry name" value="BESS"/>
    <property type="match status" value="1"/>
</dbReference>
<dbReference type="GO" id="GO:0003677">
    <property type="term" value="F:DNA binding"/>
    <property type="evidence" value="ECO:0007669"/>
    <property type="project" value="InterPro"/>
</dbReference>
<evidence type="ECO:0000313" key="5">
    <source>
        <dbReference type="Proteomes" id="UP000504629"/>
    </source>
</evidence>
<feature type="domain" description="MADF" evidence="3">
    <location>
        <begin position="6"/>
        <end position="103"/>
    </location>
</feature>
<dbReference type="GO" id="GO:0005667">
    <property type="term" value="C:transcription regulator complex"/>
    <property type="evidence" value="ECO:0007669"/>
    <property type="project" value="TreeGrafter"/>
</dbReference>
<gene>
    <name evidence="6" type="primary">LOC114240348</name>
</gene>
<feature type="domain" description="BESS" evidence="4">
    <location>
        <begin position="187"/>
        <end position="226"/>
    </location>
</feature>
<dbReference type="Proteomes" id="UP000504629">
    <property type="component" value="Unplaced"/>
</dbReference>
<dbReference type="KEGG" id="bman:114240348"/>
<dbReference type="InterPro" id="IPR039353">
    <property type="entry name" value="TF_Adf1"/>
</dbReference>
<sequence>MTEIEDLISEVEKNPCLWNVGCSNYQNKTQRDLAWEEICKRIIPHWNDLNMEDKKQIREYKKKQWNNVRDGYRKYLNRNKNTPVPKKKFIYENDLYFLLPVLQNSKSRERNLPSELHEDSYEDNETIEIEVRPQTEDEDDEDERKSFRKYATSERQTKAQQKYTPDEIPYQILNITKQNTDDEVSYQDVDSQFLLSFRDDMNAMSRSQKLKFKLGMIQLIQHVTEDRVSDPFGEC</sequence>
<dbReference type="GO" id="GO:0006357">
    <property type="term" value="P:regulation of transcription by RNA polymerase II"/>
    <property type="evidence" value="ECO:0007669"/>
    <property type="project" value="TreeGrafter"/>
</dbReference>